<feature type="transmembrane region" description="Helical" evidence="1">
    <location>
        <begin position="7"/>
        <end position="24"/>
    </location>
</feature>
<protein>
    <submittedName>
        <fullName evidence="2">Uncharacterized protein</fullName>
    </submittedName>
</protein>
<sequence length="115" mass="11917">MSHRTDAALAVIVLFAAWAAFVLVEASVSVSAAVLGCLGTVAFEVVAARNPEPIRRRWESRPVQVAAVVTALATIVGGATVAPSHVLSAVSGALTTYLVFLALVTVRRSRTSSQS</sequence>
<evidence type="ECO:0000313" key="3">
    <source>
        <dbReference type="Proteomes" id="UP000282323"/>
    </source>
</evidence>
<proteinExistence type="predicted"/>
<keyword evidence="1" id="KW-0812">Transmembrane</keyword>
<evidence type="ECO:0000256" key="1">
    <source>
        <dbReference type="SAM" id="Phobius"/>
    </source>
</evidence>
<reference evidence="2 3" key="1">
    <citation type="submission" date="2018-10" db="EMBL/GenBank/DDBJ databases">
        <title>Natrarchaeobius chitinivorans gen. nov., sp. nov., and Natrarchaeobius haloalkaliphilus sp. nov., alkaliphilic, chitin-utilizing haloarchaea from hypersaline alkaline lakes.</title>
        <authorList>
            <person name="Sorokin D.Y."/>
            <person name="Elcheninov A.G."/>
            <person name="Kostrikina N.A."/>
            <person name="Bale N.J."/>
            <person name="Sinninghe Damste J.S."/>
            <person name="Khijniak T.V."/>
            <person name="Kublanov I.V."/>
            <person name="Toshchakov S.V."/>
        </authorList>
    </citation>
    <scope>NUCLEOTIDE SEQUENCE [LARGE SCALE GENOMIC DNA]</scope>
    <source>
        <strain evidence="2 3">AArcht4T</strain>
    </source>
</reference>
<dbReference type="RefSeq" id="WP_124196789.1">
    <property type="nucleotide sequence ID" value="NZ_REGA01000017.1"/>
</dbReference>
<name>A0A3N6LR89_NATCH</name>
<dbReference type="Proteomes" id="UP000282323">
    <property type="component" value="Unassembled WGS sequence"/>
</dbReference>
<organism evidence="2 3">
    <name type="scientific">Natrarchaeobius chitinivorans</name>
    <dbReference type="NCBI Taxonomy" id="1679083"/>
    <lineage>
        <taxon>Archaea</taxon>
        <taxon>Methanobacteriati</taxon>
        <taxon>Methanobacteriota</taxon>
        <taxon>Stenosarchaea group</taxon>
        <taxon>Halobacteria</taxon>
        <taxon>Halobacteriales</taxon>
        <taxon>Natrialbaceae</taxon>
        <taxon>Natrarchaeobius</taxon>
    </lineage>
</organism>
<feature type="transmembrane region" description="Helical" evidence="1">
    <location>
        <begin position="86"/>
        <end position="106"/>
    </location>
</feature>
<gene>
    <name evidence="2" type="ORF">EA473_17030</name>
</gene>
<feature type="transmembrane region" description="Helical" evidence="1">
    <location>
        <begin position="30"/>
        <end position="50"/>
    </location>
</feature>
<dbReference type="EMBL" id="REGA01000017">
    <property type="protein sequence ID" value="RQG92218.1"/>
    <property type="molecule type" value="Genomic_DNA"/>
</dbReference>
<keyword evidence="1" id="KW-0472">Membrane</keyword>
<keyword evidence="3" id="KW-1185">Reference proteome</keyword>
<comment type="caution">
    <text evidence="2">The sequence shown here is derived from an EMBL/GenBank/DDBJ whole genome shotgun (WGS) entry which is preliminary data.</text>
</comment>
<evidence type="ECO:0000313" key="2">
    <source>
        <dbReference type="EMBL" id="RQG92218.1"/>
    </source>
</evidence>
<dbReference type="AlphaFoldDB" id="A0A3N6LR89"/>
<feature type="transmembrane region" description="Helical" evidence="1">
    <location>
        <begin position="62"/>
        <end position="80"/>
    </location>
</feature>
<keyword evidence="1" id="KW-1133">Transmembrane helix</keyword>
<accession>A0A3N6LR89</accession>